<dbReference type="CDD" id="cd00559">
    <property type="entry name" value="Cyanase_C"/>
    <property type="match status" value="1"/>
</dbReference>
<evidence type="ECO:0000256" key="3">
    <source>
        <dbReference type="HAMAP-Rule" id="MF_00535"/>
    </source>
</evidence>
<dbReference type="InterPro" id="IPR048564">
    <property type="entry name" value="CYNS_N"/>
</dbReference>
<dbReference type="PANTHER" id="PTHR34186:SF2">
    <property type="entry name" value="CYANATE HYDRATASE"/>
    <property type="match status" value="1"/>
</dbReference>
<protein>
    <recommendedName>
        <fullName evidence="3">Cyanate hydratase</fullName>
        <shortName evidence="3">Cyanase</shortName>
        <ecNumber evidence="3">4.2.1.104</ecNumber>
    </recommendedName>
    <alternativeName>
        <fullName evidence="3">Cyanate hydrolase</fullName>
    </alternativeName>
    <alternativeName>
        <fullName evidence="3">Cyanate lyase</fullName>
    </alternativeName>
</protein>
<dbReference type="PANTHER" id="PTHR34186">
    <property type="entry name" value="CYANATE HYDRATASE"/>
    <property type="match status" value="1"/>
</dbReference>
<gene>
    <name evidence="3 5" type="primary">cynS</name>
    <name evidence="5" type="ORF">QRT03_07610</name>
</gene>
<dbReference type="Proteomes" id="UP001231924">
    <property type="component" value="Unassembled WGS sequence"/>
</dbReference>
<comment type="similarity">
    <text evidence="3">Belongs to the cyanase family.</text>
</comment>
<evidence type="ECO:0000259" key="4">
    <source>
        <dbReference type="SMART" id="SM01116"/>
    </source>
</evidence>
<reference evidence="5 6" key="1">
    <citation type="submission" date="2023-06" db="EMBL/GenBank/DDBJ databases">
        <title>Actinomycetospora Odt1-22.</title>
        <authorList>
            <person name="Supong K."/>
        </authorList>
    </citation>
    <scope>NUCLEOTIDE SEQUENCE [LARGE SCALE GENOMIC DNA]</scope>
    <source>
        <strain evidence="5 6">Odt1-22</strain>
    </source>
</reference>
<dbReference type="SMART" id="SM01116">
    <property type="entry name" value="Cyanate_lyase"/>
    <property type="match status" value="1"/>
</dbReference>
<dbReference type="EMBL" id="JASVWF010000001">
    <property type="protein sequence ID" value="MDL5155816.1"/>
    <property type="molecule type" value="Genomic_DNA"/>
</dbReference>
<keyword evidence="6" id="KW-1185">Reference proteome</keyword>
<dbReference type="SUPFAM" id="SSF47413">
    <property type="entry name" value="lambda repressor-like DNA-binding domains"/>
    <property type="match status" value="1"/>
</dbReference>
<comment type="function">
    <text evidence="1 3">Catalyzes the reaction of cyanate with bicarbonate to produce ammonia and carbon dioxide.</text>
</comment>
<comment type="catalytic activity">
    <reaction evidence="3">
        <text>cyanate + hydrogencarbonate + 3 H(+) = NH4(+) + 2 CO2</text>
        <dbReference type="Rhea" id="RHEA:11120"/>
        <dbReference type="ChEBI" id="CHEBI:15378"/>
        <dbReference type="ChEBI" id="CHEBI:16526"/>
        <dbReference type="ChEBI" id="CHEBI:17544"/>
        <dbReference type="ChEBI" id="CHEBI:28938"/>
        <dbReference type="ChEBI" id="CHEBI:29195"/>
        <dbReference type="EC" id="4.2.1.104"/>
    </reaction>
</comment>
<evidence type="ECO:0000256" key="2">
    <source>
        <dbReference type="ARBA" id="ARBA00023239"/>
    </source>
</evidence>
<dbReference type="PIRSF" id="PIRSF001263">
    <property type="entry name" value="Cyanate_hydratas"/>
    <property type="match status" value="1"/>
</dbReference>
<feature type="active site" evidence="3">
    <location>
        <position position="92"/>
    </location>
</feature>
<evidence type="ECO:0000256" key="1">
    <source>
        <dbReference type="ARBA" id="ARBA00003561"/>
    </source>
</evidence>
<dbReference type="Pfam" id="PF02560">
    <property type="entry name" value="Cyanate_lyase"/>
    <property type="match status" value="1"/>
</dbReference>
<dbReference type="InterPro" id="IPR036581">
    <property type="entry name" value="Cyanate_lyase_C_sf"/>
</dbReference>
<sequence length="151" mass="16646">MGLPEHDRLSAGREVVYAKDAKGLSWQQLADALDRSLVWTTSALLGQQPLDAEQAQRVGGLLGLDDDTVAALSLPPVRGEAALDPTEPVTYRLQEALQVYSGALHELIREEFGDGIMSAIDFSMSFEREEDPKGDRVKLVWSGKFLPYKVF</sequence>
<dbReference type="GO" id="GO:0008824">
    <property type="term" value="F:cyanate hydratase activity"/>
    <property type="evidence" value="ECO:0007669"/>
    <property type="project" value="UniProtKB-EC"/>
</dbReference>
<evidence type="ECO:0000313" key="6">
    <source>
        <dbReference type="Proteomes" id="UP001231924"/>
    </source>
</evidence>
<dbReference type="InterPro" id="IPR008076">
    <property type="entry name" value="Cyanase"/>
</dbReference>
<dbReference type="NCBIfam" id="TIGR00673">
    <property type="entry name" value="cynS"/>
    <property type="match status" value="1"/>
</dbReference>
<feature type="domain" description="Cyanate lyase C-terminal" evidence="4">
    <location>
        <begin position="78"/>
        <end position="151"/>
    </location>
</feature>
<feature type="active site" evidence="3">
    <location>
        <position position="95"/>
    </location>
</feature>
<dbReference type="Gene3D" id="1.10.260.40">
    <property type="entry name" value="lambda repressor-like DNA-binding domains"/>
    <property type="match status" value="1"/>
</dbReference>
<dbReference type="PRINTS" id="PR01693">
    <property type="entry name" value="CYANASE"/>
</dbReference>
<dbReference type="Gene3D" id="3.30.1160.10">
    <property type="entry name" value="Cyanate lyase, C-terminal domain"/>
    <property type="match status" value="1"/>
</dbReference>
<name>A0ABT7M5T3_9PSEU</name>
<dbReference type="InterPro" id="IPR010982">
    <property type="entry name" value="Lambda_DNA-bd_dom_sf"/>
</dbReference>
<dbReference type="SUPFAM" id="SSF55234">
    <property type="entry name" value="Cyanase C-terminal domain"/>
    <property type="match status" value="1"/>
</dbReference>
<keyword evidence="2 3" id="KW-0456">Lyase</keyword>
<evidence type="ECO:0000313" key="5">
    <source>
        <dbReference type="EMBL" id="MDL5155816.1"/>
    </source>
</evidence>
<organism evidence="5 6">
    <name type="scientific">Actinomycetospora termitidis</name>
    <dbReference type="NCBI Taxonomy" id="3053470"/>
    <lineage>
        <taxon>Bacteria</taxon>
        <taxon>Bacillati</taxon>
        <taxon>Actinomycetota</taxon>
        <taxon>Actinomycetes</taxon>
        <taxon>Pseudonocardiales</taxon>
        <taxon>Pseudonocardiaceae</taxon>
        <taxon>Actinomycetospora</taxon>
    </lineage>
</organism>
<proteinExistence type="inferred from homology"/>
<dbReference type="EC" id="4.2.1.104" evidence="3"/>
<dbReference type="InterPro" id="IPR003712">
    <property type="entry name" value="Cyanate_lyase_C"/>
</dbReference>
<comment type="caution">
    <text evidence="5">The sequence shown here is derived from an EMBL/GenBank/DDBJ whole genome shotgun (WGS) entry which is preliminary data.</text>
</comment>
<dbReference type="HAMAP" id="MF_00535">
    <property type="entry name" value="Cyanate_hydrat"/>
    <property type="match status" value="1"/>
</dbReference>
<feature type="active site" evidence="3">
    <location>
        <position position="118"/>
    </location>
</feature>
<dbReference type="NCBIfam" id="NF002773">
    <property type="entry name" value="PRK02866.1"/>
    <property type="match status" value="1"/>
</dbReference>
<dbReference type="RefSeq" id="WP_286051928.1">
    <property type="nucleotide sequence ID" value="NZ_JASVWF010000001.1"/>
</dbReference>
<accession>A0ABT7M5T3</accession>
<dbReference type="Pfam" id="PF21291">
    <property type="entry name" value="CYNS_N"/>
    <property type="match status" value="1"/>
</dbReference>